<dbReference type="OrthoDB" id="565552at2759"/>
<proteinExistence type="inferred from homology"/>
<dbReference type="PANTHER" id="PTHR11178:SF1">
    <property type="entry name" value="NFU1 IRON-SULFUR CLUSTER SCAFFOLD HOMOLOG, MITOCHONDRIAL"/>
    <property type="match status" value="1"/>
</dbReference>
<dbReference type="AlphaFoldDB" id="A0A0D9QEN7"/>
<evidence type="ECO:0000313" key="3">
    <source>
        <dbReference type="EMBL" id="KJP85520.1"/>
    </source>
</evidence>
<reference evidence="3 4" key="1">
    <citation type="submission" date="2014-03" db="EMBL/GenBank/DDBJ databases">
        <title>The Genome Sequence of Plasmodium fragile nilgiri.</title>
        <authorList>
            <consortium name="The Broad Institute Genomics Platform"/>
            <consortium name="The Broad Institute Genome Sequencing Center for Infectious Disease"/>
            <person name="Neafsey D."/>
            <person name="Duraisingh M."/>
            <person name="Young S.K."/>
            <person name="Zeng Q."/>
            <person name="Gargeya S."/>
            <person name="Abouelleil A."/>
            <person name="Alvarado L."/>
            <person name="Chapman S.B."/>
            <person name="Gainer-Dewar J."/>
            <person name="Goldberg J."/>
            <person name="Griggs A."/>
            <person name="Gujja S."/>
            <person name="Hansen M."/>
            <person name="Howarth C."/>
            <person name="Imamovic A."/>
            <person name="Larimer J."/>
            <person name="Pearson M."/>
            <person name="Poon T.W."/>
            <person name="Priest M."/>
            <person name="Roberts A."/>
            <person name="Saif S."/>
            <person name="Shea T."/>
            <person name="Sykes S."/>
            <person name="Wortman J."/>
            <person name="Nusbaum C."/>
            <person name="Birren B."/>
        </authorList>
    </citation>
    <scope>NUCLEOTIDE SEQUENCE [LARGE SCALE GENOMIC DNA]</scope>
    <source>
        <strain evidence="4">nilgiri</strain>
    </source>
</reference>
<sequence>MMHFKNISPCRRLCLKSKITVNICSKMNVHFLNYVNSLNKCLATKTANRILFSTSKNADYVNYVKEINNFIDAFQKNSDDSSSSGENILSILQKIKNEKKYEQNEDLMEIISSIKLLIEKRVRPVIVNDGGDIKFICFDVDHGIVYVQLEGACVTCSQSEITLQYMIKNMLTYYISEIKEIKNVSKNGIIL</sequence>
<accession>A0A0D9QEN7</accession>
<dbReference type="GO" id="GO:0051536">
    <property type="term" value="F:iron-sulfur cluster binding"/>
    <property type="evidence" value="ECO:0007669"/>
    <property type="project" value="InterPro"/>
</dbReference>
<evidence type="ECO:0000256" key="1">
    <source>
        <dbReference type="ARBA" id="ARBA00006420"/>
    </source>
</evidence>
<dbReference type="GO" id="GO:0005739">
    <property type="term" value="C:mitochondrion"/>
    <property type="evidence" value="ECO:0007669"/>
    <property type="project" value="TreeGrafter"/>
</dbReference>
<dbReference type="RefSeq" id="XP_012337856.1">
    <property type="nucleotide sequence ID" value="XM_012482433.1"/>
</dbReference>
<keyword evidence="4" id="KW-1185">Reference proteome</keyword>
<dbReference type="GO" id="GO:0016226">
    <property type="term" value="P:iron-sulfur cluster assembly"/>
    <property type="evidence" value="ECO:0007669"/>
    <property type="project" value="InterPro"/>
</dbReference>
<comment type="similarity">
    <text evidence="1">Belongs to the NifU family.</text>
</comment>
<feature type="domain" description="NIF system FeS cluster assembly NifU C-terminal" evidence="2">
    <location>
        <begin position="114"/>
        <end position="181"/>
    </location>
</feature>
<dbReference type="Gene3D" id="3.30.300.130">
    <property type="entry name" value="Fe-S cluster assembly (FSCA)"/>
    <property type="match status" value="1"/>
</dbReference>
<dbReference type="InterPro" id="IPR001075">
    <property type="entry name" value="NIF_FeS_clus_asmbl_NifU_C"/>
</dbReference>
<dbReference type="Pfam" id="PF01106">
    <property type="entry name" value="NifU"/>
    <property type="match status" value="1"/>
</dbReference>
<gene>
    <name evidence="3" type="ORF">AK88_04829</name>
</gene>
<dbReference type="OMA" id="KYEQNED"/>
<dbReference type="GO" id="GO:0005506">
    <property type="term" value="F:iron ion binding"/>
    <property type="evidence" value="ECO:0007669"/>
    <property type="project" value="InterPro"/>
</dbReference>
<dbReference type="GeneID" id="24270143"/>
<dbReference type="FunFam" id="3.30.300.130:FF:000015">
    <property type="entry name" value="NifU-like protein, putative"/>
    <property type="match status" value="1"/>
</dbReference>
<protein>
    <recommendedName>
        <fullName evidence="2">NIF system FeS cluster assembly NifU C-terminal domain-containing protein</fullName>
    </recommendedName>
</protein>
<evidence type="ECO:0000259" key="2">
    <source>
        <dbReference type="Pfam" id="PF01106"/>
    </source>
</evidence>
<organism evidence="3 4">
    <name type="scientific">Plasmodium fragile</name>
    <dbReference type="NCBI Taxonomy" id="5857"/>
    <lineage>
        <taxon>Eukaryota</taxon>
        <taxon>Sar</taxon>
        <taxon>Alveolata</taxon>
        <taxon>Apicomplexa</taxon>
        <taxon>Aconoidasida</taxon>
        <taxon>Haemosporida</taxon>
        <taxon>Plasmodiidae</taxon>
        <taxon>Plasmodium</taxon>
        <taxon>Plasmodium (Plasmodium)</taxon>
    </lineage>
</organism>
<dbReference type="SUPFAM" id="SSF117916">
    <property type="entry name" value="Fe-S cluster assembly (FSCA) domain-like"/>
    <property type="match status" value="1"/>
</dbReference>
<evidence type="ECO:0000313" key="4">
    <source>
        <dbReference type="Proteomes" id="UP000054561"/>
    </source>
</evidence>
<dbReference type="PANTHER" id="PTHR11178">
    <property type="entry name" value="IRON-SULFUR CLUSTER SCAFFOLD PROTEIN NFU-RELATED"/>
    <property type="match status" value="1"/>
</dbReference>
<dbReference type="VEuPathDB" id="PlasmoDB:AK88_04829"/>
<dbReference type="InterPro" id="IPR034904">
    <property type="entry name" value="FSCA_dom_sf"/>
</dbReference>
<dbReference type="Proteomes" id="UP000054561">
    <property type="component" value="Unassembled WGS sequence"/>
</dbReference>
<dbReference type="EMBL" id="KQ001721">
    <property type="protein sequence ID" value="KJP85520.1"/>
    <property type="molecule type" value="Genomic_DNA"/>
</dbReference>
<name>A0A0D9QEN7_PLAFR</name>